<dbReference type="OrthoDB" id="2588128at2"/>
<dbReference type="PATRIC" id="fig|1705565.3.peg.1222"/>
<name>A0A0M1N1D3_9BACL</name>
<evidence type="ECO:0000313" key="2">
    <source>
        <dbReference type="EMBL" id="KOR75962.1"/>
    </source>
</evidence>
<dbReference type="RefSeq" id="WP_054405131.1">
    <property type="nucleotide sequence ID" value="NZ_LIUT01000008.1"/>
</dbReference>
<reference evidence="3" key="1">
    <citation type="submission" date="2015-08" db="EMBL/GenBank/DDBJ databases">
        <title>Genome sequencing project for genomic taxonomy and phylogenomics of Bacillus-like bacteria.</title>
        <authorList>
            <person name="Liu B."/>
            <person name="Wang J."/>
            <person name="Zhu Y."/>
            <person name="Liu G."/>
            <person name="Chen Q."/>
            <person name="Chen Z."/>
            <person name="Lan J."/>
            <person name="Che J."/>
            <person name="Ge C."/>
            <person name="Shi H."/>
            <person name="Pan Z."/>
            <person name="Liu X."/>
        </authorList>
    </citation>
    <scope>NUCLEOTIDE SEQUENCE [LARGE SCALE GENOMIC DNA]</scope>
    <source>
        <strain evidence="3">FJAT-22460</strain>
    </source>
</reference>
<organism evidence="2 3">
    <name type="scientific">Paenibacillus solani</name>
    <dbReference type="NCBI Taxonomy" id="1705565"/>
    <lineage>
        <taxon>Bacteria</taxon>
        <taxon>Bacillati</taxon>
        <taxon>Bacillota</taxon>
        <taxon>Bacilli</taxon>
        <taxon>Bacillales</taxon>
        <taxon>Paenibacillaceae</taxon>
        <taxon>Paenibacillus</taxon>
    </lineage>
</organism>
<keyword evidence="3" id="KW-1185">Reference proteome</keyword>
<accession>A0A0M1N1D3</accession>
<gene>
    <name evidence="2" type="ORF">AM231_25200</name>
</gene>
<dbReference type="AlphaFoldDB" id="A0A0M1N1D3"/>
<dbReference type="Proteomes" id="UP000036932">
    <property type="component" value="Unassembled WGS sequence"/>
</dbReference>
<evidence type="ECO:0000256" key="1">
    <source>
        <dbReference type="SAM" id="Phobius"/>
    </source>
</evidence>
<evidence type="ECO:0000313" key="3">
    <source>
        <dbReference type="Proteomes" id="UP000036932"/>
    </source>
</evidence>
<keyword evidence="1" id="KW-0812">Transmembrane</keyword>
<comment type="caution">
    <text evidence="2">The sequence shown here is derived from an EMBL/GenBank/DDBJ whole genome shotgun (WGS) entry which is preliminary data.</text>
</comment>
<dbReference type="EMBL" id="LIUT01000008">
    <property type="protein sequence ID" value="KOR75962.1"/>
    <property type="molecule type" value="Genomic_DNA"/>
</dbReference>
<keyword evidence="1" id="KW-0472">Membrane</keyword>
<evidence type="ECO:0008006" key="4">
    <source>
        <dbReference type="Google" id="ProtNLM"/>
    </source>
</evidence>
<feature type="transmembrane region" description="Helical" evidence="1">
    <location>
        <begin position="50"/>
        <end position="67"/>
    </location>
</feature>
<protein>
    <recommendedName>
        <fullName evidence="4">DUF4179 domain-containing protein</fullName>
    </recommendedName>
</protein>
<keyword evidence="1" id="KW-1133">Transmembrane helix</keyword>
<sequence>MNNKIKQAIEDIPIPAMLHERSLMGIHQAKEEWDAALAAPKRRKRMMNRVVAASLIGVLSIGAAATFNPHLSAAIQRALQFIPGIGVVQKADNSTDSYMLTEPIDIKNSNQSAATVTAVLVQKDLTMIEINDYSNNYGIQIKDESGKVHKASSSHTYGGDDFSHVILKFAGQVDVKDHVQLFFLDSPNEVFTIPLSKVDSIDTLNAIGQSSENHDLEITAIPTPAGHKGRIFLSTENSHPFRYYDSFPEKGDLIILNENISVTDELGNDYPIDNKGMRMPFKDIYFNLGSSDVKNYTLLIPQLISVGREEVKLSINIPDGEEGLLNQSFDIAGYPVELTKFKKLKSRFNEDYIAIYVEMPNPLQLSRSLKYFYVSTDTSIENGGAYDSTTGVMKFFEVKYDPNSTRLDVKVSKPMIDMKGPWKFEIAADKFKSQLVAERR</sequence>
<proteinExistence type="predicted"/>